<evidence type="ECO:0000259" key="6">
    <source>
        <dbReference type="PROSITE" id="PS50977"/>
    </source>
</evidence>
<dbReference type="SUPFAM" id="SSF46689">
    <property type="entry name" value="Homeodomain-like"/>
    <property type="match status" value="1"/>
</dbReference>
<dbReference type="Gene3D" id="1.10.357.10">
    <property type="entry name" value="Tetracycline Repressor, domain 2"/>
    <property type="match status" value="1"/>
</dbReference>
<dbReference type="Proteomes" id="UP001597419">
    <property type="component" value="Unassembled WGS sequence"/>
</dbReference>
<dbReference type="PRINTS" id="PR00400">
    <property type="entry name" value="TETREPRESSOR"/>
</dbReference>
<evidence type="ECO:0000313" key="7">
    <source>
        <dbReference type="EMBL" id="MFD2464909.1"/>
    </source>
</evidence>
<reference evidence="8" key="1">
    <citation type="journal article" date="2019" name="Int. J. Syst. Evol. Microbiol.">
        <title>The Global Catalogue of Microorganisms (GCM) 10K type strain sequencing project: providing services to taxonomists for standard genome sequencing and annotation.</title>
        <authorList>
            <consortium name="The Broad Institute Genomics Platform"/>
            <consortium name="The Broad Institute Genome Sequencing Center for Infectious Disease"/>
            <person name="Wu L."/>
            <person name="Ma J."/>
        </authorList>
    </citation>
    <scope>NUCLEOTIDE SEQUENCE [LARGE SCALE GENOMIC DNA]</scope>
    <source>
        <strain evidence="8">CGMCC 4.7643</strain>
    </source>
</reference>
<dbReference type="Pfam" id="PF00440">
    <property type="entry name" value="TetR_N"/>
    <property type="match status" value="1"/>
</dbReference>
<dbReference type="PROSITE" id="PS50977">
    <property type="entry name" value="HTH_TETR_2"/>
    <property type="match status" value="1"/>
</dbReference>
<dbReference type="PRINTS" id="PR00455">
    <property type="entry name" value="HTHTETR"/>
</dbReference>
<dbReference type="Gene3D" id="1.10.10.60">
    <property type="entry name" value="Homeodomain-like"/>
    <property type="match status" value="1"/>
</dbReference>
<evidence type="ECO:0000256" key="3">
    <source>
        <dbReference type="ARBA" id="ARBA00023125"/>
    </source>
</evidence>
<evidence type="ECO:0000256" key="2">
    <source>
        <dbReference type="ARBA" id="ARBA00023015"/>
    </source>
</evidence>
<evidence type="ECO:0000256" key="1">
    <source>
        <dbReference type="ARBA" id="ARBA00022491"/>
    </source>
</evidence>
<protein>
    <submittedName>
        <fullName evidence="7">TetR/AcrR family transcriptional regulator C-terminal domain-containing protein</fullName>
    </submittedName>
</protein>
<feature type="DNA-binding region" description="H-T-H motif" evidence="5">
    <location>
        <begin position="25"/>
        <end position="44"/>
    </location>
</feature>
<proteinExistence type="predicted"/>
<organism evidence="7 8">
    <name type="scientific">Amycolatopsis samaneae</name>
    <dbReference type="NCBI Taxonomy" id="664691"/>
    <lineage>
        <taxon>Bacteria</taxon>
        <taxon>Bacillati</taxon>
        <taxon>Actinomycetota</taxon>
        <taxon>Actinomycetes</taxon>
        <taxon>Pseudonocardiales</taxon>
        <taxon>Pseudonocardiaceae</taxon>
        <taxon>Amycolatopsis</taxon>
    </lineage>
</organism>
<sequence>MRLSRETVVAGALDLLDEVGLDKLTMRRLADTLGVQNGATYWHFRTKRMVLEAMAESLLGDVVRDFDGEGEWRDRLAELMRRFRAVLLSRRDGARLFSGLLFAAPNALAFGELMVTLLRRGGLSARSAVWSGDTLVYFVVGHTVEEQAARELPADGAKTRELETALDPELYPNTAEALAHVPAPHHDDHFEHGLAVILRGLTT</sequence>
<keyword evidence="2" id="KW-0805">Transcription regulation</keyword>
<dbReference type="Pfam" id="PF02909">
    <property type="entry name" value="TetR_C_1"/>
    <property type="match status" value="1"/>
</dbReference>
<keyword evidence="1" id="KW-0678">Repressor</keyword>
<dbReference type="InterPro" id="IPR001647">
    <property type="entry name" value="HTH_TetR"/>
</dbReference>
<name>A0ABW5GVF3_9PSEU</name>
<dbReference type="InterPro" id="IPR004111">
    <property type="entry name" value="Repressor_TetR_C"/>
</dbReference>
<evidence type="ECO:0000256" key="4">
    <source>
        <dbReference type="ARBA" id="ARBA00023163"/>
    </source>
</evidence>
<dbReference type="InterPro" id="IPR050109">
    <property type="entry name" value="HTH-type_TetR-like_transc_reg"/>
</dbReference>
<keyword evidence="3 5" id="KW-0238">DNA-binding</keyword>
<dbReference type="SUPFAM" id="SSF48498">
    <property type="entry name" value="Tetracyclin repressor-like, C-terminal domain"/>
    <property type="match status" value="1"/>
</dbReference>
<comment type="caution">
    <text evidence="7">The sequence shown here is derived from an EMBL/GenBank/DDBJ whole genome shotgun (WGS) entry which is preliminary data.</text>
</comment>
<dbReference type="PANTHER" id="PTHR30055:SF151">
    <property type="entry name" value="TRANSCRIPTIONAL REGULATORY PROTEIN"/>
    <property type="match status" value="1"/>
</dbReference>
<dbReference type="PANTHER" id="PTHR30055">
    <property type="entry name" value="HTH-TYPE TRANSCRIPTIONAL REGULATOR RUTR"/>
    <property type="match status" value="1"/>
</dbReference>
<dbReference type="EMBL" id="JBHUKU010000028">
    <property type="protein sequence ID" value="MFD2464909.1"/>
    <property type="molecule type" value="Genomic_DNA"/>
</dbReference>
<evidence type="ECO:0000256" key="5">
    <source>
        <dbReference type="PROSITE-ProRule" id="PRU00335"/>
    </source>
</evidence>
<keyword evidence="8" id="KW-1185">Reference proteome</keyword>
<accession>A0ABW5GVF3</accession>
<gene>
    <name evidence="7" type="ORF">ACFSYJ_40265</name>
</gene>
<dbReference type="InterPro" id="IPR036271">
    <property type="entry name" value="Tet_transcr_reg_TetR-rel_C_sf"/>
</dbReference>
<dbReference type="RefSeq" id="WP_345399514.1">
    <property type="nucleotide sequence ID" value="NZ_BAABHG010000010.1"/>
</dbReference>
<dbReference type="InterPro" id="IPR003012">
    <property type="entry name" value="Tet_transcr_reg_TetR"/>
</dbReference>
<dbReference type="InterPro" id="IPR009057">
    <property type="entry name" value="Homeodomain-like_sf"/>
</dbReference>
<evidence type="ECO:0000313" key="8">
    <source>
        <dbReference type="Proteomes" id="UP001597419"/>
    </source>
</evidence>
<keyword evidence="4" id="KW-0804">Transcription</keyword>
<feature type="domain" description="HTH tetR-type" evidence="6">
    <location>
        <begin position="2"/>
        <end position="62"/>
    </location>
</feature>